<dbReference type="EMBL" id="JABFAA010000006">
    <property type="protein sequence ID" value="MBA0684546.1"/>
    <property type="molecule type" value="Genomic_DNA"/>
</dbReference>
<protein>
    <submittedName>
        <fullName evidence="1">Uncharacterized protein</fullName>
    </submittedName>
</protein>
<sequence length="84" mass="9610">MSGLIVLIRLDWPQFPLIAIKVAMEMCLRTSMLLKLLSLIHHISLCHGCLLTVNLYKRTSRISSPTSAMHTRENKCPRLATHFH</sequence>
<name>A0A7J8XB56_GOSAI</name>
<gene>
    <name evidence="1" type="ORF">Goari_026130</name>
</gene>
<organism evidence="1 2">
    <name type="scientific">Gossypium aridum</name>
    <name type="common">American cotton</name>
    <name type="synonym">Erioxylum aridum</name>
    <dbReference type="NCBI Taxonomy" id="34290"/>
    <lineage>
        <taxon>Eukaryota</taxon>
        <taxon>Viridiplantae</taxon>
        <taxon>Streptophyta</taxon>
        <taxon>Embryophyta</taxon>
        <taxon>Tracheophyta</taxon>
        <taxon>Spermatophyta</taxon>
        <taxon>Magnoliopsida</taxon>
        <taxon>eudicotyledons</taxon>
        <taxon>Gunneridae</taxon>
        <taxon>Pentapetalae</taxon>
        <taxon>rosids</taxon>
        <taxon>malvids</taxon>
        <taxon>Malvales</taxon>
        <taxon>Malvaceae</taxon>
        <taxon>Malvoideae</taxon>
        <taxon>Gossypium</taxon>
    </lineage>
</organism>
<keyword evidence="2" id="KW-1185">Reference proteome</keyword>
<accession>A0A7J8XB56</accession>
<reference evidence="1 2" key="1">
    <citation type="journal article" date="2019" name="Genome Biol. Evol.">
        <title>Insights into the evolution of the New World diploid cottons (Gossypium, subgenus Houzingenia) based on genome sequencing.</title>
        <authorList>
            <person name="Grover C.E."/>
            <person name="Arick M.A. 2nd"/>
            <person name="Thrash A."/>
            <person name="Conover J.L."/>
            <person name="Sanders W.S."/>
            <person name="Peterson D.G."/>
            <person name="Frelichowski J.E."/>
            <person name="Scheffler J.A."/>
            <person name="Scheffler B.E."/>
            <person name="Wendel J.F."/>
        </authorList>
    </citation>
    <scope>NUCLEOTIDE SEQUENCE [LARGE SCALE GENOMIC DNA]</scope>
    <source>
        <strain evidence="1">185</strain>
        <tissue evidence="1">Leaf</tissue>
    </source>
</reference>
<dbReference type="Proteomes" id="UP000593577">
    <property type="component" value="Unassembled WGS sequence"/>
</dbReference>
<proteinExistence type="predicted"/>
<evidence type="ECO:0000313" key="2">
    <source>
        <dbReference type="Proteomes" id="UP000593577"/>
    </source>
</evidence>
<evidence type="ECO:0000313" key="1">
    <source>
        <dbReference type="EMBL" id="MBA0684546.1"/>
    </source>
</evidence>
<comment type="caution">
    <text evidence="1">The sequence shown here is derived from an EMBL/GenBank/DDBJ whole genome shotgun (WGS) entry which is preliminary data.</text>
</comment>
<dbReference type="AlphaFoldDB" id="A0A7J8XB56"/>